<reference evidence="2 3" key="1">
    <citation type="submission" date="2016-10" db="EMBL/GenBank/DDBJ databases">
        <authorList>
            <person name="de Groot N.N."/>
        </authorList>
    </citation>
    <scope>NUCLEOTIDE SEQUENCE [LARGE SCALE GENOMIC DNA]</scope>
    <source>
        <strain evidence="2 3">HLD2</strain>
    </source>
</reference>
<evidence type="ECO:0000256" key="1">
    <source>
        <dbReference type="SAM" id="MobiDB-lite"/>
    </source>
</evidence>
<dbReference type="AlphaFoldDB" id="A0A1G5QR93"/>
<dbReference type="EMBL" id="FMWD01000008">
    <property type="protein sequence ID" value="SCZ64108.1"/>
    <property type="molecule type" value="Genomic_DNA"/>
</dbReference>
<dbReference type="OrthoDB" id="5828697at2"/>
<gene>
    <name evidence="2" type="ORF">SAMN03097708_02565</name>
</gene>
<dbReference type="RefSeq" id="WP_092997851.1">
    <property type="nucleotide sequence ID" value="NZ_FMWD01000008.1"/>
</dbReference>
<sequence>MADEQGSGDNGRQTKPRKRKSLSMHEGIAYWCDCCPCEAEERWVEVGKELGIDMKSDYEDEEPEEDPSRNR</sequence>
<keyword evidence="3" id="KW-1185">Reference proteome</keyword>
<dbReference type="Proteomes" id="UP000199648">
    <property type="component" value="Unassembled WGS sequence"/>
</dbReference>
<feature type="region of interest" description="Disordered" evidence="1">
    <location>
        <begin position="1"/>
        <end position="22"/>
    </location>
</feature>
<evidence type="ECO:0000313" key="3">
    <source>
        <dbReference type="Proteomes" id="UP000199648"/>
    </source>
</evidence>
<feature type="region of interest" description="Disordered" evidence="1">
    <location>
        <begin position="51"/>
        <end position="71"/>
    </location>
</feature>
<name>A0A1G5QR93_9GAMM</name>
<protein>
    <submittedName>
        <fullName evidence="2">Uncharacterized protein</fullName>
    </submittedName>
</protein>
<accession>A0A1G5QR93</accession>
<organism evidence="2 3">
    <name type="scientific">Thiohalomonas denitrificans</name>
    <dbReference type="NCBI Taxonomy" id="415747"/>
    <lineage>
        <taxon>Bacteria</taxon>
        <taxon>Pseudomonadati</taxon>
        <taxon>Pseudomonadota</taxon>
        <taxon>Gammaproteobacteria</taxon>
        <taxon>Thiohalomonadales</taxon>
        <taxon>Thiohalomonadaceae</taxon>
        <taxon>Thiohalomonas</taxon>
    </lineage>
</organism>
<proteinExistence type="predicted"/>
<evidence type="ECO:0000313" key="2">
    <source>
        <dbReference type="EMBL" id="SCZ64108.1"/>
    </source>
</evidence>